<evidence type="ECO:0000313" key="4">
    <source>
        <dbReference type="Proteomes" id="UP000633205"/>
    </source>
</evidence>
<dbReference type="InterPro" id="IPR046112">
    <property type="entry name" value="DUF6049"/>
</dbReference>
<comment type="caution">
    <text evidence="3">The sequence shown here is derived from an EMBL/GenBank/DDBJ whole genome shotgun (WGS) entry which is preliminary data.</text>
</comment>
<reference evidence="3" key="2">
    <citation type="submission" date="2020-09" db="EMBL/GenBank/DDBJ databases">
        <authorList>
            <person name="Sun Q."/>
            <person name="Zhou Y."/>
        </authorList>
    </citation>
    <scope>NUCLEOTIDE SEQUENCE</scope>
    <source>
        <strain evidence="3">CGMCC 1.15152</strain>
    </source>
</reference>
<evidence type="ECO:0000313" key="3">
    <source>
        <dbReference type="EMBL" id="GGD27907.1"/>
    </source>
</evidence>
<dbReference type="AlphaFoldDB" id="A0A916Y2G1"/>
<evidence type="ECO:0000256" key="2">
    <source>
        <dbReference type="SAM" id="SignalP"/>
    </source>
</evidence>
<feature type="transmembrane region" description="Helical" evidence="1">
    <location>
        <begin position="649"/>
        <end position="667"/>
    </location>
</feature>
<sequence length="690" mass="71484">MDSSIVSPRRRHTRLRIGAIASASLLLALGATPAAGAVLDPAPATVAGIDDDQDPAERPFTMELADRGIATGSTTTATFSLANETADDFAAGTISISVGEPIGADAVDTWLSGGAASGLEEVDEINAPDVVSGATQSVSATLPLADMPQGVYPVEATYDAGTEPEADRAALVVAGDERGSVSLVVPITGPVTTRGLYASDALAILTSPDGLLTAQLDAVDGTPAILAVDPSIPASIRALGDAAPASATDWLERLTSLDNDRFALQFADADVTPQIAAGLDAPLAQTHLGAFLDDSAADDDPSLHSLTRIGPSANSTIFWPAPGSAGADTVEALVGDGSARVMVPSSSTTDGSARLGGQVLAYDDALSDALLDAAREMDPDARERALAAATVRVWAAAAERDEPLLLALDRMGSDELATNDDGAIVADTQLPLSASGLIDAVAATTDGAVAEFAHLDDVLSVDGGAVELTETAADAGRVDAVATYLATEPALDHIATALENPDLFTGQVRSELHRILAVTWASNTEGWQQTADDFASLNDDRAVAIDLQDQQPVQLLSAEAPMPVWIRNDLPFTAIVTVVAIPDDPRLSIERRTEVIAQPDSVTRTTIPIEARVGSGDVTVHYTLEARSGGKIGPTRDLHVTVRADWERIGIGILVVVVVGLFGLGIYRQVRRRRRESVAHSDDGIQETDA</sequence>
<gene>
    <name evidence="3" type="ORF">GCM10010915_04920</name>
</gene>
<keyword evidence="1" id="KW-0472">Membrane</keyword>
<dbReference type="Pfam" id="PF19516">
    <property type="entry name" value="DUF6049"/>
    <property type="match status" value="1"/>
</dbReference>
<protein>
    <recommendedName>
        <fullName evidence="5">2-oxoglutarate dehydrogenase</fullName>
    </recommendedName>
</protein>
<organism evidence="3 4">
    <name type="scientific">Microbacterium faecale</name>
    <dbReference type="NCBI Taxonomy" id="1804630"/>
    <lineage>
        <taxon>Bacteria</taxon>
        <taxon>Bacillati</taxon>
        <taxon>Actinomycetota</taxon>
        <taxon>Actinomycetes</taxon>
        <taxon>Micrococcales</taxon>
        <taxon>Microbacteriaceae</taxon>
        <taxon>Microbacterium</taxon>
    </lineage>
</organism>
<accession>A0A916Y2G1</accession>
<proteinExistence type="predicted"/>
<dbReference type="RefSeq" id="WP_188710731.1">
    <property type="nucleotide sequence ID" value="NZ_BMHO01000001.1"/>
</dbReference>
<feature type="chain" id="PRO_5037723973" description="2-oxoglutarate dehydrogenase" evidence="2">
    <location>
        <begin position="37"/>
        <end position="690"/>
    </location>
</feature>
<keyword evidence="2" id="KW-0732">Signal</keyword>
<name>A0A916Y2G1_9MICO</name>
<feature type="signal peptide" evidence="2">
    <location>
        <begin position="1"/>
        <end position="36"/>
    </location>
</feature>
<keyword evidence="1" id="KW-0812">Transmembrane</keyword>
<reference evidence="3" key="1">
    <citation type="journal article" date="2014" name="Int. J. Syst. Evol. Microbiol.">
        <title>Complete genome sequence of Corynebacterium casei LMG S-19264T (=DSM 44701T), isolated from a smear-ripened cheese.</title>
        <authorList>
            <consortium name="US DOE Joint Genome Institute (JGI-PGF)"/>
            <person name="Walter F."/>
            <person name="Albersmeier A."/>
            <person name="Kalinowski J."/>
            <person name="Ruckert C."/>
        </authorList>
    </citation>
    <scope>NUCLEOTIDE SEQUENCE</scope>
    <source>
        <strain evidence="3">CGMCC 1.15152</strain>
    </source>
</reference>
<keyword evidence="1" id="KW-1133">Transmembrane helix</keyword>
<evidence type="ECO:0008006" key="5">
    <source>
        <dbReference type="Google" id="ProtNLM"/>
    </source>
</evidence>
<dbReference type="EMBL" id="BMHO01000001">
    <property type="protein sequence ID" value="GGD27907.1"/>
    <property type="molecule type" value="Genomic_DNA"/>
</dbReference>
<evidence type="ECO:0000256" key="1">
    <source>
        <dbReference type="SAM" id="Phobius"/>
    </source>
</evidence>
<keyword evidence="4" id="KW-1185">Reference proteome</keyword>
<dbReference type="Proteomes" id="UP000633205">
    <property type="component" value="Unassembled WGS sequence"/>
</dbReference>